<keyword evidence="2" id="KW-0687">Ribonucleoprotein</keyword>
<reference evidence="2 3" key="1">
    <citation type="submission" date="2016-11" db="EMBL/GenBank/DDBJ databases">
        <authorList>
            <person name="Jaros S."/>
            <person name="Januszkiewicz K."/>
            <person name="Wedrychowicz H."/>
        </authorList>
    </citation>
    <scope>NUCLEOTIDE SEQUENCE [LARGE SCALE GENOMIC DNA]</scope>
    <source>
        <strain evidence="2 3">DSM 8605</strain>
    </source>
</reference>
<dbReference type="Proteomes" id="UP000184447">
    <property type="component" value="Unassembled WGS sequence"/>
</dbReference>
<dbReference type="GO" id="GO:0016740">
    <property type="term" value="F:transferase activity"/>
    <property type="evidence" value="ECO:0007669"/>
    <property type="project" value="UniProtKB-KW"/>
</dbReference>
<dbReference type="Pfam" id="PF02624">
    <property type="entry name" value="YcaO"/>
    <property type="match status" value="1"/>
</dbReference>
<name>A0A1M5VFN7_9CLOT</name>
<sequence>MKERQKMHFKSKNPEETVEYIQYILKQHQIEVEEEWKDESLANTYSLRLSIKNTNIGTNGKGLTKGYARASAYAEFLERFQNNLLSIYPRTRLSEDNIYYSYDEKLMEVKDVIEDNNELIKKLFKDRNIENANFDEKSDLLLRLHKAEYMLTKRQNIFITVPFYSKRKKGVNYLPYNIYASMYGSNGMCAGNTPQEAIIQGLSEIIERYVQKKIIQGQYSLPDIPIQYIEKFPEIYVRYKKLKSIEGFSFFLKDCSLGGKYPVAALVIVENNSGYFGVKLGCHPDFGVAMERALTEAAQGGNITDYCRRSKLDFSNNFVDNEVNITNTFKTGRGQYPYSLFKKEKSFEFIPVRDVSEMNDQSVLDYMINEVIGEEYDILIRDVSYLNFPSFHIIIPNMSEMGSGDNKGFDLVAGMTLVEYLINNPGEINEKNCPILLYVLYTVSRMDLNSSLSVLSGTLLHNDMIPGEEFNLGWLYMVVLCYVYQNNYEKASEKMNLFEDICSGRGVKIKPFFRAVNYYITGMLEMKSHEKTIEYLKLFFEEEICQKLDNIFCNPADVFKKSYIYHDVRIKEDCVKRGCCDYHLYQDLIRLMKKAQLKNMIQQERVGSYLCEIS</sequence>
<dbReference type="STRING" id="1121316.SAMN02745207_02275"/>
<feature type="domain" description="YcaO" evidence="1">
    <location>
        <begin position="60"/>
        <end position="436"/>
    </location>
</feature>
<evidence type="ECO:0000313" key="2">
    <source>
        <dbReference type="EMBL" id="SHH74040.1"/>
    </source>
</evidence>
<accession>A0A1M5VFN7</accession>
<dbReference type="PROSITE" id="PS51664">
    <property type="entry name" value="YCAO"/>
    <property type="match status" value="1"/>
</dbReference>
<dbReference type="PANTHER" id="PTHR37809:SF1">
    <property type="entry name" value="RIBOSOMAL PROTEIN S12 METHYLTHIOTRANSFERASE ACCESSORY FACTOR YCAO"/>
    <property type="match status" value="1"/>
</dbReference>
<keyword evidence="2" id="KW-0808">Transferase</keyword>
<evidence type="ECO:0000313" key="3">
    <source>
        <dbReference type="Proteomes" id="UP000184447"/>
    </source>
</evidence>
<dbReference type="Gene3D" id="3.30.160.660">
    <property type="match status" value="1"/>
</dbReference>
<gene>
    <name evidence="2" type="ORF">SAMN02745207_02275</name>
</gene>
<dbReference type="AlphaFoldDB" id="A0A1M5VFN7"/>
<dbReference type="NCBIfam" id="TIGR00702">
    <property type="entry name" value="YcaO-type kinase domain"/>
    <property type="match status" value="1"/>
</dbReference>
<keyword evidence="3" id="KW-1185">Reference proteome</keyword>
<dbReference type="OrthoDB" id="9761274at2"/>
<organism evidence="2 3">
    <name type="scientific">Clostridium grantii DSM 8605</name>
    <dbReference type="NCBI Taxonomy" id="1121316"/>
    <lineage>
        <taxon>Bacteria</taxon>
        <taxon>Bacillati</taxon>
        <taxon>Bacillota</taxon>
        <taxon>Clostridia</taxon>
        <taxon>Eubacteriales</taxon>
        <taxon>Clostridiaceae</taxon>
        <taxon>Clostridium</taxon>
    </lineage>
</organism>
<dbReference type="Gene3D" id="3.30.40.250">
    <property type="match status" value="1"/>
</dbReference>
<dbReference type="GO" id="GO:0005840">
    <property type="term" value="C:ribosome"/>
    <property type="evidence" value="ECO:0007669"/>
    <property type="project" value="UniProtKB-KW"/>
</dbReference>
<dbReference type="RefSeq" id="WP_073338549.1">
    <property type="nucleotide sequence ID" value="NZ_FQXM01000011.1"/>
</dbReference>
<protein>
    <submittedName>
        <fullName evidence="2">Ribosomal protein S12 methylthiotransferase accessory factor</fullName>
    </submittedName>
</protein>
<evidence type="ECO:0000259" key="1">
    <source>
        <dbReference type="PROSITE" id="PS51664"/>
    </source>
</evidence>
<dbReference type="PANTHER" id="PTHR37809">
    <property type="entry name" value="RIBOSOMAL PROTEIN S12 METHYLTHIOTRANSFERASE ACCESSORY FACTOR YCAO"/>
    <property type="match status" value="1"/>
</dbReference>
<dbReference type="EMBL" id="FQXM01000011">
    <property type="protein sequence ID" value="SHH74040.1"/>
    <property type="molecule type" value="Genomic_DNA"/>
</dbReference>
<dbReference type="Gene3D" id="3.30.1330.230">
    <property type="match status" value="1"/>
</dbReference>
<dbReference type="InterPro" id="IPR003776">
    <property type="entry name" value="YcaO-like_dom"/>
</dbReference>
<proteinExistence type="predicted"/>
<keyword evidence="2" id="KW-0689">Ribosomal protein</keyword>